<protein>
    <recommendedName>
        <fullName evidence="13">Glutamate receptor</fullName>
    </recommendedName>
</protein>
<keyword evidence="8 13" id="KW-0472">Membrane</keyword>
<evidence type="ECO:0000256" key="7">
    <source>
        <dbReference type="ARBA" id="ARBA00023065"/>
    </source>
</evidence>
<dbReference type="EMBL" id="JARPOI010000015">
    <property type="protein sequence ID" value="KAJ9153543.1"/>
    <property type="molecule type" value="Genomic_DNA"/>
</dbReference>
<feature type="transmembrane region" description="Helical" evidence="15">
    <location>
        <begin position="798"/>
        <end position="819"/>
    </location>
</feature>
<accession>A0ABQ9KYA7</accession>
<keyword evidence="7 13" id="KW-0406">Ion transport</keyword>
<evidence type="ECO:0000256" key="11">
    <source>
        <dbReference type="ARBA" id="ARBA00023286"/>
    </source>
</evidence>
<evidence type="ECO:0000256" key="16">
    <source>
        <dbReference type="SAM" id="SignalP"/>
    </source>
</evidence>
<comment type="function">
    <text evidence="13">Glutamate-gated receptor that probably acts as non-selective cation channel.</text>
</comment>
<comment type="subcellular location">
    <subcellularLocation>
        <location evidence="1">Membrane</location>
        <topology evidence="1">Multi-pass membrane protein</topology>
    </subcellularLocation>
</comment>
<evidence type="ECO:0000256" key="4">
    <source>
        <dbReference type="ARBA" id="ARBA00022692"/>
    </source>
</evidence>
<dbReference type="SUPFAM" id="SSF53850">
    <property type="entry name" value="Periplasmic binding protein-like II"/>
    <property type="match status" value="1"/>
</dbReference>
<keyword evidence="10" id="KW-0325">Glycoprotein</keyword>
<evidence type="ECO:0000256" key="13">
    <source>
        <dbReference type="PIRNR" id="PIRNR037090"/>
    </source>
</evidence>
<dbReference type="InterPro" id="IPR015683">
    <property type="entry name" value="Ionotropic_Glu_rcpt"/>
</dbReference>
<dbReference type="InterPro" id="IPR028082">
    <property type="entry name" value="Peripla_BP_I"/>
</dbReference>
<dbReference type="Proteomes" id="UP001174677">
    <property type="component" value="Chromosome 15"/>
</dbReference>
<organism evidence="18 19">
    <name type="scientific">Hevea brasiliensis</name>
    <name type="common">Para rubber tree</name>
    <name type="synonym">Siphonia brasiliensis</name>
    <dbReference type="NCBI Taxonomy" id="3981"/>
    <lineage>
        <taxon>Eukaryota</taxon>
        <taxon>Viridiplantae</taxon>
        <taxon>Streptophyta</taxon>
        <taxon>Embryophyta</taxon>
        <taxon>Tracheophyta</taxon>
        <taxon>Spermatophyta</taxon>
        <taxon>Magnoliopsida</taxon>
        <taxon>eudicotyledons</taxon>
        <taxon>Gunneridae</taxon>
        <taxon>Pentapetalae</taxon>
        <taxon>rosids</taxon>
        <taxon>fabids</taxon>
        <taxon>Malpighiales</taxon>
        <taxon>Euphorbiaceae</taxon>
        <taxon>Crotonoideae</taxon>
        <taxon>Micrandreae</taxon>
        <taxon>Hevea</taxon>
    </lineage>
</organism>
<feature type="chain" id="PRO_5047402550" description="Glutamate receptor" evidence="16">
    <location>
        <begin position="22"/>
        <end position="890"/>
    </location>
</feature>
<reference evidence="18 19" key="1">
    <citation type="journal article" date="2023" name="Plant Biotechnol. J.">
        <title>Chromosome-level wild Hevea brasiliensis genome provides new tools for genomic-assisted breeding and valuable loci to elevate rubber yield.</title>
        <authorList>
            <person name="Cheng H."/>
            <person name="Song X."/>
            <person name="Hu Y."/>
            <person name="Wu T."/>
            <person name="Yang Q."/>
            <person name="An Z."/>
            <person name="Feng S."/>
            <person name="Deng Z."/>
            <person name="Wu W."/>
            <person name="Zeng X."/>
            <person name="Tu M."/>
            <person name="Wang X."/>
            <person name="Huang H."/>
        </authorList>
    </citation>
    <scope>NUCLEOTIDE SEQUENCE [LARGE SCALE GENOMIC DNA]</scope>
    <source>
        <strain evidence="18">MT/VB/25A 57/8</strain>
    </source>
</reference>
<dbReference type="Pfam" id="PF01094">
    <property type="entry name" value="ANF_receptor"/>
    <property type="match status" value="1"/>
</dbReference>
<dbReference type="InterPro" id="IPR017103">
    <property type="entry name" value="Iontropic_Glu_rcpt_pln"/>
</dbReference>
<dbReference type="PANTHER" id="PTHR34836">
    <property type="entry name" value="OS06G0188250 PROTEIN"/>
    <property type="match status" value="1"/>
</dbReference>
<evidence type="ECO:0000313" key="18">
    <source>
        <dbReference type="EMBL" id="KAJ9153543.1"/>
    </source>
</evidence>
<proteinExistence type="inferred from homology"/>
<evidence type="ECO:0000256" key="6">
    <source>
        <dbReference type="ARBA" id="ARBA00022989"/>
    </source>
</evidence>
<keyword evidence="6 15" id="KW-1133">Transmembrane helix</keyword>
<dbReference type="InterPro" id="IPR001320">
    <property type="entry name" value="Iontro_rcpt_C"/>
</dbReference>
<dbReference type="PIRSF" id="PIRSF037090">
    <property type="entry name" value="Iontro_Glu-like_rcpt_pln"/>
    <property type="match status" value="1"/>
</dbReference>
<comment type="similarity">
    <text evidence="2 13">Belongs to the glutamate-gated ion channel (TC 1.A.10.1) family.</text>
</comment>
<keyword evidence="4 15" id="KW-0812">Transmembrane</keyword>
<keyword evidence="11 13" id="KW-1071">Ligand-gated ion channel</keyword>
<keyword evidence="5 16" id="KW-0732">Signal</keyword>
<evidence type="ECO:0000313" key="19">
    <source>
        <dbReference type="Proteomes" id="UP001174677"/>
    </source>
</evidence>
<comment type="caution">
    <text evidence="18">The sequence shown here is derived from an EMBL/GenBank/DDBJ whole genome shotgun (WGS) entry which is preliminary data.</text>
</comment>
<dbReference type="CDD" id="cd13686">
    <property type="entry name" value="GluR_Plant"/>
    <property type="match status" value="1"/>
</dbReference>
<evidence type="ECO:0000256" key="5">
    <source>
        <dbReference type="ARBA" id="ARBA00022729"/>
    </source>
</evidence>
<evidence type="ECO:0000259" key="17">
    <source>
        <dbReference type="SMART" id="SM00079"/>
    </source>
</evidence>
<feature type="transmembrane region" description="Helical" evidence="15">
    <location>
        <begin position="586"/>
        <end position="604"/>
    </location>
</feature>
<evidence type="ECO:0000256" key="1">
    <source>
        <dbReference type="ARBA" id="ARBA00004141"/>
    </source>
</evidence>
<keyword evidence="9 13" id="KW-0675">Receptor</keyword>
<evidence type="ECO:0000256" key="2">
    <source>
        <dbReference type="ARBA" id="ARBA00008685"/>
    </source>
</evidence>
<keyword evidence="12 13" id="KW-0407">Ion channel</keyword>
<evidence type="ECO:0000256" key="15">
    <source>
        <dbReference type="SAM" id="Phobius"/>
    </source>
</evidence>
<dbReference type="PANTHER" id="PTHR34836:SF9">
    <property type="entry name" value="RECEPTOR LIGAND BINDING REGION DOMAIN-CONTAINING PROTEIN"/>
    <property type="match status" value="1"/>
</dbReference>
<keyword evidence="19" id="KW-1185">Reference proteome</keyword>
<evidence type="ECO:0000256" key="14">
    <source>
        <dbReference type="SAM" id="MobiDB-lite"/>
    </source>
</evidence>
<keyword evidence="3 13" id="KW-0813">Transport</keyword>
<dbReference type="SMART" id="SM00079">
    <property type="entry name" value="PBPe"/>
    <property type="match status" value="1"/>
</dbReference>
<feature type="transmembrane region" description="Helical" evidence="15">
    <location>
        <begin position="720"/>
        <end position="741"/>
    </location>
</feature>
<dbReference type="Gene3D" id="3.40.50.2300">
    <property type="match status" value="3"/>
</dbReference>
<feature type="transmembrane region" description="Helical" evidence="15">
    <location>
        <begin position="555"/>
        <end position="574"/>
    </location>
</feature>
<feature type="region of interest" description="Disordered" evidence="14">
    <location>
        <begin position="857"/>
        <end position="876"/>
    </location>
</feature>
<dbReference type="Pfam" id="PF00060">
    <property type="entry name" value="Lig_chan"/>
    <property type="match status" value="1"/>
</dbReference>
<dbReference type="SUPFAM" id="SSF53822">
    <property type="entry name" value="Periplasmic binding protein-like I"/>
    <property type="match status" value="1"/>
</dbReference>
<evidence type="ECO:0000256" key="9">
    <source>
        <dbReference type="ARBA" id="ARBA00023170"/>
    </source>
</evidence>
<feature type="domain" description="Ionotropic glutamate receptor C-terminal" evidence="17">
    <location>
        <begin position="435"/>
        <end position="773"/>
    </location>
</feature>
<evidence type="ECO:0000256" key="3">
    <source>
        <dbReference type="ARBA" id="ARBA00022448"/>
    </source>
</evidence>
<evidence type="ECO:0000256" key="12">
    <source>
        <dbReference type="ARBA" id="ARBA00023303"/>
    </source>
</evidence>
<dbReference type="InterPro" id="IPR044440">
    <property type="entry name" value="GABAb_receptor_plant_PBP1"/>
</dbReference>
<evidence type="ECO:0000256" key="8">
    <source>
        <dbReference type="ARBA" id="ARBA00023136"/>
    </source>
</evidence>
<gene>
    <name evidence="18" type="ORF">P3X46_026970</name>
</gene>
<dbReference type="CDD" id="cd19990">
    <property type="entry name" value="PBP1_GABAb_receptor_plant"/>
    <property type="match status" value="1"/>
</dbReference>
<feature type="signal peptide" evidence="16">
    <location>
        <begin position="1"/>
        <end position="21"/>
    </location>
</feature>
<name>A0ABQ9KYA7_HEVBR</name>
<dbReference type="Gene3D" id="3.40.190.10">
    <property type="entry name" value="Periplasmic binding protein-like II"/>
    <property type="match status" value="3"/>
</dbReference>
<evidence type="ECO:0000256" key="10">
    <source>
        <dbReference type="ARBA" id="ARBA00023180"/>
    </source>
</evidence>
<dbReference type="InterPro" id="IPR001828">
    <property type="entry name" value="ANF_lig-bd_rcpt"/>
</dbReference>
<feature type="transmembrane region" description="Helical" evidence="15">
    <location>
        <begin position="616"/>
        <end position="634"/>
    </location>
</feature>
<sequence>MEHYLFCFLAIVLMFTQKLIAADGNEINVGAILDETCRIGKEERVAMQLAIEDFNGDNTNRSLIQLLIRYSHREPFQAALAAKELINRQVKAILGPQSWEEASLVADVLGSKNQIPLLSFSDSAPEWAPERWPFMLQASPNKYAQIRAIVDIVQSWEWHQVTLIYEDKDSSFAGLMPHLSDALHEVGAEISHVLALPPFASSSSSLSKELGRLKRRQCRVFVVHLSFPLAVRLFTKAKKMKMMEKGYVWIATDAFTSLVHSINASVFYSMQGVLGVKGYFPDNELRFQVFYERFRRRFRSEYPEENNHEPGMFAVQAYDAMKAVVLAIRESNKGGQDLLEKILASNFDGLAGKFHFINQKLAPMHTFQIINVMGRSYGELGFWSDGLGFSENITASGATYKSSMKDLGQVLWPGGPRSTPRGWNLATDDDAKPLRIGVPSESTFKQYVAVEFDQLQNSTSFKGYAIELFKASVQKLPFYLPYEFIPFEGKYTDLVKKIHLKNFDAAVGDIAIVANRFEYAEFTVPYTESQLVMVVPLRSKSSSKAWLFARPFTKAMWILIFTINVYNGFVVWLIERNHSSDLRGSFLNQMGTLVSLSFTTLFSLQGAKLHSNLSRMAMVVWLFVALIITQTYTANLSTILTVSGLVPAIDSIESLQASDALVGHFGVSFVAKYLEEVLHFKPRNMKNYSSPEDCAKELRNGGIEAVFLEKPIAKLFLARFCWGFAIAGPSFKVGGFAFAFAKGSPLLHEVTEALVKVTESGELQELEKAMIGSQKCVVNQEESSELEDETFSLSPSSFWMLFIITGGTSTLALLIYVFYYKHKIQEFGLVHGIVWMLMYFDVVRRWKHHENQLSRAQRLHANDHEAPSPRNSSTTASRIVNSSLAIDSMP</sequence>